<gene>
    <name evidence="4" type="ORF">ATY39_11405</name>
</gene>
<dbReference type="STRING" id="241244.ATY39_11405"/>
<keyword evidence="5" id="KW-1185">Reference proteome</keyword>
<dbReference type="KEGG" id="rst:ATY39_11405"/>
<proteinExistence type="predicted"/>
<feature type="transmembrane region" description="Helical" evidence="1">
    <location>
        <begin position="50"/>
        <end position="72"/>
    </location>
</feature>
<reference evidence="4 5" key="1">
    <citation type="journal article" date="2016" name="Genome Announc.">
        <title>Whole-Genome Sequence of Rummeliibacillus stabekisii Strain PP9 Isolated from Antarctic Soil.</title>
        <authorList>
            <person name="da Mota F.F."/>
            <person name="Vollu R.E."/>
            <person name="Jurelevicius D."/>
            <person name="Seldin L."/>
        </authorList>
    </citation>
    <scope>NUCLEOTIDE SEQUENCE [LARGE SCALE GENOMIC DNA]</scope>
    <source>
        <strain evidence="4 5">PP9</strain>
    </source>
</reference>
<evidence type="ECO:0000259" key="2">
    <source>
        <dbReference type="Pfam" id="PF07853"/>
    </source>
</evidence>
<feature type="transmembrane region" description="Helical" evidence="1">
    <location>
        <begin position="263"/>
        <end position="283"/>
    </location>
</feature>
<dbReference type="InterPro" id="IPR012867">
    <property type="entry name" value="DUF1648"/>
</dbReference>
<feature type="transmembrane region" description="Helical" evidence="1">
    <location>
        <begin position="185"/>
        <end position="205"/>
    </location>
</feature>
<feature type="transmembrane region" description="Helical" evidence="1">
    <location>
        <begin position="231"/>
        <end position="257"/>
    </location>
</feature>
<evidence type="ECO:0008006" key="6">
    <source>
        <dbReference type="Google" id="ProtNLM"/>
    </source>
</evidence>
<dbReference type="OrthoDB" id="157646at2"/>
<evidence type="ECO:0000256" key="1">
    <source>
        <dbReference type="SAM" id="Phobius"/>
    </source>
</evidence>
<evidence type="ECO:0000313" key="5">
    <source>
        <dbReference type="Proteomes" id="UP000076021"/>
    </source>
</evidence>
<dbReference type="EMBL" id="CP014806">
    <property type="protein sequence ID" value="AMW99973.1"/>
    <property type="molecule type" value="Genomic_DNA"/>
</dbReference>
<dbReference type="Proteomes" id="UP000076021">
    <property type="component" value="Chromosome"/>
</dbReference>
<dbReference type="Pfam" id="PF19124">
    <property type="entry name" value="DUF5808"/>
    <property type="match status" value="1"/>
</dbReference>
<keyword evidence="1" id="KW-0812">Transmembrane</keyword>
<dbReference type="PANTHER" id="PTHR37810:SF9">
    <property type="entry name" value="MEMBRANE PROTEIN"/>
    <property type="match status" value="1"/>
</dbReference>
<dbReference type="PANTHER" id="PTHR37810">
    <property type="entry name" value="IMMUNITY PROTEIN SDPI"/>
    <property type="match status" value="1"/>
</dbReference>
<keyword evidence="1" id="KW-0472">Membrane</keyword>
<dbReference type="InterPro" id="IPR014574">
    <property type="entry name" value="UCP032908"/>
</dbReference>
<feature type="domain" description="DUF5808" evidence="3">
    <location>
        <begin position="320"/>
        <end position="345"/>
    </location>
</feature>
<dbReference type="AlphaFoldDB" id="A0A143HE24"/>
<dbReference type="RefSeq" id="WP_066789865.1">
    <property type="nucleotide sequence ID" value="NZ_CP014806.1"/>
</dbReference>
<keyword evidence="1" id="KW-1133">Transmembrane helix</keyword>
<dbReference type="PIRSF" id="PIRSF032908">
    <property type="entry name" value="UCP032908"/>
    <property type="match status" value="1"/>
</dbReference>
<accession>A0A143HE24</accession>
<feature type="transmembrane region" description="Helical" evidence="1">
    <location>
        <begin position="78"/>
        <end position="99"/>
    </location>
</feature>
<reference evidence="5" key="2">
    <citation type="submission" date="2016-03" db="EMBL/GenBank/DDBJ databases">
        <authorList>
            <person name="Ploux O."/>
        </authorList>
    </citation>
    <scope>NUCLEOTIDE SEQUENCE [LARGE SCALE GENOMIC DNA]</scope>
    <source>
        <strain evidence="5">PP9</strain>
    </source>
</reference>
<organism evidence="4 5">
    <name type="scientific">Rummeliibacillus stabekisii</name>
    <dbReference type="NCBI Taxonomy" id="241244"/>
    <lineage>
        <taxon>Bacteria</taxon>
        <taxon>Bacillati</taxon>
        <taxon>Bacillota</taxon>
        <taxon>Bacilli</taxon>
        <taxon>Bacillales</taxon>
        <taxon>Caryophanaceae</taxon>
        <taxon>Rummeliibacillus</taxon>
    </lineage>
</organism>
<sequence length="363" mass="41677">MFIFLILMLVPLFIPTIFIPYWTRKTESFGVSIPEEVYVQSNIKQMRKTYAWSTSVLAIILTAILAWLGLGMSENKIAGLYTAMIFIFLAASFALYLFFHGKMKKLKAQNPNWVKKPQKITINTQFRHQKLTYSNYWFVIHLAISFATLIFTLLHFDDIPSRFPMQYDFSGEVTSWSTKSYRSVMLMPILQIYLTLLMLFINVVIAKAKQQVSSANPEESLQKNIIFRRRWSLFTILTGLALILILTVPQLSLFYQIDSKLQLYVPILFTLVICIGAIVLSITTGQGGSRVRSVVSTVNGDLIDRDDDQHWKLGVFYFNRNDPAIFLEKRFGVGWTNNWAHPLSWIILAAIIFLATGLPLFLA</sequence>
<dbReference type="InterPro" id="IPR043831">
    <property type="entry name" value="DUF5808"/>
</dbReference>
<feature type="transmembrane region" description="Helical" evidence="1">
    <location>
        <begin position="136"/>
        <end position="156"/>
    </location>
</feature>
<feature type="transmembrane region" description="Helical" evidence="1">
    <location>
        <begin position="339"/>
        <end position="362"/>
    </location>
</feature>
<dbReference type="Pfam" id="PF07853">
    <property type="entry name" value="DUF1648"/>
    <property type="match status" value="1"/>
</dbReference>
<feature type="domain" description="DUF1648" evidence="2">
    <location>
        <begin position="144"/>
        <end position="192"/>
    </location>
</feature>
<dbReference type="GO" id="GO:0009636">
    <property type="term" value="P:response to toxic substance"/>
    <property type="evidence" value="ECO:0007669"/>
    <property type="project" value="TreeGrafter"/>
</dbReference>
<protein>
    <recommendedName>
        <fullName evidence="6">DUF1648 domain-containing protein</fullName>
    </recommendedName>
</protein>
<feature type="transmembrane region" description="Helical" evidence="1">
    <location>
        <begin position="6"/>
        <end position="23"/>
    </location>
</feature>
<evidence type="ECO:0000313" key="4">
    <source>
        <dbReference type="EMBL" id="AMW99973.1"/>
    </source>
</evidence>
<evidence type="ECO:0000259" key="3">
    <source>
        <dbReference type="Pfam" id="PF19124"/>
    </source>
</evidence>
<name>A0A143HE24_9BACL</name>